<dbReference type="Gene3D" id="3.30.1050.10">
    <property type="entry name" value="SCP2 sterol-binding domain"/>
    <property type="match status" value="1"/>
</dbReference>
<feature type="domain" description="SCP2" evidence="2">
    <location>
        <begin position="15"/>
        <end position="113"/>
    </location>
</feature>
<name>A0A380MW39_9GAMM</name>
<protein>
    <submittedName>
        <fullName evidence="3">Uncharacterized protein conserved in bacteria</fullName>
    </submittedName>
</protein>
<dbReference type="SUPFAM" id="SSF55718">
    <property type="entry name" value="SCP-like"/>
    <property type="match status" value="1"/>
</dbReference>
<keyword evidence="1" id="KW-0175">Coiled coil</keyword>
<dbReference type="PANTHER" id="PTHR38693">
    <property type="entry name" value="UBIQUINONE BIOSYNTHESIS PROTEIN UBIJ"/>
    <property type="match status" value="1"/>
</dbReference>
<dbReference type="PANTHER" id="PTHR38693:SF1">
    <property type="entry name" value="UBIQUINONE BIOSYNTHESIS ACCESSORY FACTOR UBIJ"/>
    <property type="match status" value="1"/>
</dbReference>
<evidence type="ECO:0000313" key="4">
    <source>
        <dbReference type="Proteomes" id="UP000254575"/>
    </source>
</evidence>
<organism evidence="3 4">
    <name type="scientific">Suttonella indologenes</name>
    <dbReference type="NCBI Taxonomy" id="13276"/>
    <lineage>
        <taxon>Bacteria</taxon>
        <taxon>Pseudomonadati</taxon>
        <taxon>Pseudomonadota</taxon>
        <taxon>Gammaproteobacteria</taxon>
        <taxon>Cardiobacteriales</taxon>
        <taxon>Cardiobacteriaceae</taxon>
        <taxon>Suttonella</taxon>
    </lineage>
</organism>
<keyword evidence="4" id="KW-1185">Reference proteome</keyword>
<accession>A0A380MW39</accession>
<dbReference type="EMBL" id="UHIA01000004">
    <property type="protein sequence ID" value="SUO96775.1"/>
    <property type="molecule type" value="Genomic_DNA"/>
</dbReference>
<dbReference type="InterPro" id="IPR036527">
    <property type="entry name" value="SCP2_sterol-bd_dom_sf"/>
</dbReference>
<dbReference type="Proteomes" id="UP000254575">
    <property type="component" value="Unassembled WGS sequence"/>
</dbReference>
<feature type="coiled-coil region" evidence="1">
    <location>
        <begin position="140"/>
        <end position="201"/>
    </location>
</feature>
<dbReference type="GO" id="GO:0006744">
    <property type="term" value="P:ubiquinone biosynthetic process"/>
    <property type="evidence" value="ECO:0007669"/>
    <property type="project" value="InterPro"/>
</dbReference>
<evidence type="ECO:0000313" key="3">
    <source>
        <dbReference type="EMBL" id="SUO96775.1"/>
    </source>
</evidence>
<dbReference type="Pfam" id="PF02036">
    <property type="entry name" value="SCP2"/>
    <property type="match status" value="1"/>
</dbReference>
<sequence length="201" mass="22258">MLEKLLQATMLEHAINAALNLDPQAAEKLAVINGRRVSVQLENMPQTWLFSIDDARLSLLQESEAAAEADVRLRGNLGGFLQLFRGADKAADKQNKLYIEGDVYAAQQFQRVMAELAPDFDAVLRARLGDGLGGAAASALQMLRSQGERAKEKAESWLQEFVQGEAGFVSQAEFALQTAELERLQARLRALETRLSQWESR</sequence>
<reference evidence="3 4" key="1">
    <citation type="submission" date="2018-06" db="EMBL/GenBank/DDBJ databases">
        <authorList>
            <consortium name="Pathogen Informatics"/>
            <person name="Doyle S."/>
        </authorList>
    </citation>
    <scope>NUCLEOTIDE SEQUENCE [LARGE SCALE GENOMIC DNA]</scope>
    <source>
        <strain evidence="3 4">NCTC10717</strain>
    </source>
</reference>
<gene>
    <name evidence="3" type="ORF">NCTC10717_01169</name>
</gene>
<dbReference type="InterPro" id="IPR038989">
    <property type="entry name" value="UbiJ"/>
</dbReference>
<dbReference type="AlphaFoldDB" id="A0A380MW39"/>
<evidence type="ECO:0000259" key="2">
    <source>
        <dbReference type="Pfam" id="PF02036"/>
    </source>
</evidence>
<dbReference type="OrthoDB" id="9796077at2"/>
<evidence type="ECO:0000256" key="1">
    <source>
        <dbReference type="SAM" id="Coils"/>
    </source>
</evidence>
<dbReference type="RefSeq" id="WP_115218413.1">
    <property type="nucleotide sequence ID" value="NZ_UHIA01000004.1"/>
</dbReference>
<proteinExistence type="predicted"/>
<dbReference type="InterPro" id="IPR003033">
    <property type="entry name" value="SCP2_sterol-bd_dom"/>
</dbReference>